<proteinExistence type="predicted"/>
<gene>
    <name evidence="3" type="ORF">SAMN03080606_02702</name>
</gene>
<dbReference type="OrthoDB" id="5135382at2"/>
<dbReference type="RefSeq" id="WP_091544375.1">
    <property type="nucleotide sequence ID" value="NZ_FMUS01000018.1"/>
</dbReference>
<sequence>MKDNCQRGAITVFLSIVLMIFIILAGVIVDGVRLRISEVQVKRSSRLSLQSVLAGYNSNLKEDYGLFALDYDNEIQLKDAFMYYMQKNLSITEDIPSIEFYLDNDEDISYWDIYDYTIEKISLTPVYSLNDDEIIRNQILEHMKLRGPQKIVDEFLHKLFEFNKYQKSVTAFKKKLDIEEELYQLAVLQDNLETVVSQANKFNSGHLKDSSNILISNIKDIYKYQKQQESLLQELDSLRRNQTEEDTENINRLMLKLYEIDTSIGILVNEIIGLQKEIGNTVTNFLAVNREALALVDLIEIKSKKIIILIDELEGEIDDEESDINNELKKDVEKFKRIINKKEVEEVVDLAKENIAHLEEAKAAIEEADIQTNSLSIDTIKIIEDKINEFQGHVAQYKTMNYSKPKVDELDEDGIEIVDDRKTIAVETKKFLKDKQNIITKKIDDSVFQSLPSKGKNITLEDDDVEFDTDKGKNGFAFVSFDFLSTLMFNSSKNGFIDIRDEAYINEYIIGTFKSYVSDKDNFTRDLRNINKASRKAFFDYEVEYILYGSQSQAENILKAKRDILAIRFVFNVLNVYQSPELVKKATVIASSIAPLLGGASMPLIKTLILCGWAMVYSIEDVIDLMQGKEVNLFRKNKTIKFNYEDYLRILLLRPGMKKMKLDRTKDLIQINLSEIHEENFTIENLFTFVSVDIVYSIKYLFINNPLLMENNESVKNRYFNKIQLWHGY</sequence>
<dbReference type="InterPro" id="IPR043756">
    <property type="entry name" value="DUF5702"/>
</dbReference>
<organism evidence="3 4">
    <name type="scientific">Alkaliphilus peptidifermentans DSM 18978</name>
    <dbReference type="NCBI Taxonomy" id="1120976"/>
    <lineage>
        <taxon>Bacteria</taxon>
        <taxon>Bacillati</taxon>
        <taxon>Bacillota</taxon>
        <taxon>Clostridia</taxon>
        <taxon>Peptostreptococcales</taxon>
        <taxon>Natronincolaceae</taxon>
        <taxon>Alkaliphilus</taxon>
    </lineage>
</organism>
<evidence type="ECO:0000313" key="4">
    <source>
        <dbReference type="Proteomes" id="UP000198636"/>
    </source>
</evidence>
<dbReference type="AlphaFoldDB" id="A0A1G5J7U9"/>
<keyword evidence="2" id="KW-1133">Transmembrane helix</keyword>
<dbReference type="Proteomes" id="UP000198636">
    <property type="component" value="Unassembled WGS sequence"/>
</dbReference>
<keyword evidence="2" id="KW-0472">Membrane</keyword>
<keyword evidence="1" id="KW-0175">Coiled coil</keyword>
<evidence type="ECO:0000313" key="3">
    <source>
        <dbReference type="EMBL" id="SCY84436.1"/>
    </source>
</evidence>
<dbReference type="STRING" id="1120976.SAMN03080606_02702"/>
<keyword evidence="2" id="KW-0812">Transmembrane</keyword>
<dbReference type="Pfam" id="PF18960">
    <property type="entry name" value="DUF5702"/>
    <property type="match status" value="2"/>
</dbReference>
<keyword evidence="4" id="KW-1185">Reference proteome</keyword>
<dbReference type="EMBL" id="FMUS01000018">
    <property type="protein sequence ID" value="SCY84436.1"/>
    <property type="molecule type" value="Genomic_DNA"/>
</dbReference>
<feature type="transmembrane region" description="Helical" evidence="2">
    <location>
        <begin position="12"/>
        <end position="29"/>
    </location>
</feature>
<evidence type="ECO:0000256" key="1">
    <source>
        <dbReference type="SAM" id="Coils"/>
    </source>
</evidence>
<evidence type="ECO:0000256" key="2">
    <source>
        <dbReference type="SAM" id="Phobius"/>
    </source>
</evidence>
<name>A0A1G5J7U9_9FIRM</name>
<reference evidence="3 4" key="1">
    <citation type="submission" date="2016-10" db="EMBL/GenBank/DDBJ databases">
        <authorList>
            <person name="de Groot N.N."/>
        </authorList>
    </citation>
    <scope>NUCLEOTIDE SEQUENCE [LARGE SCALE GENOMIC DNA]</scope>
    <source>
        <strain evidence="3 4">DSM 18978</strain>
    </source>
</reference>
<feature type="coiled-coil region" evidence="1">
    <location>
        <begin position="310"/>
        <end position="378"/>
    </location>
</feature>
<protein>
    <submittedName>
        <fullName evidence="3">Uncharacterized protein</fullName>
    </submittedName>
</protein>
<accession>A0A1G5J7U9</accession>